<accession>A0A4Q2EIC9</accession>
<dbReference type="PANTHER" id="PTHR47197">
    <property type="entry name" value="PROTEIN NIRF"/>
    <property type="match status" value="1"/>
</dbReference>
<reference evidence="1 2" key="1">
    <citation type="submission" date="2018-01" db="EMBL/GenBank/DDBJ databases">
        <title>Lactibacter flavus gen. nov., sp. nov., a novel bacterium of the family Propionibacteriaceae isolated from raw milk and dairy products.</title>
        <authorList>
            <person name="Wenning M."/>
            <person name="Breitenwieser F."/>
            <person name="Huptas C."/>
            <person name="von Neubeck M."/>
            <person name="Busse H.-J."/>
            <person name="Scherer S."/>
        </authorList>
    </citation>
    <scope>NUCLEOTIDE SEQUENCE [LARGE SCALE GENOMIC DNA]</scope>
    <source>
        <strain evidence="1 2">VG341</strain>
    </source>
</reference>
<name>A0A4Q2EIC9_9ACTN</name>
<dbReference type="InterPro" id="IPR015943">
    <property type="entry name" value="WD40/YVTN_repeat-like_dom_sf"/>
</dbReference>
<evidence type="ECO:0000313" key="2">
    <source>
        <dbReference type="Proteomes" id="UP000290624"/>
    </source>
</evidence>
<comment type="caution">
    <text evidence="1">The sequence shown here is derived from an EMBL/GenBank/DDBJ whole genome shotgun (WGS) entry which is preliminary data.</text>
</comment>
<dbReference type="Proteomes" id="UP000290624">
    <property type="component" value="Unassembled WGS sequence"/>
</dbReference>
<dbReference type="Gene3D" id="2.130.10.10">
    <property type="entry name" value="YVTN repeat-like/Quinoprotein amine dehydrogenase"/>
    <property type="match status" value="1"/>
</dbReference>
<proteinExistence type="predicted"/>
<organism evidence="1 2">
    <name type="scientific">Propioniciclava flava</name>
    <dbReference type="NCBI Taxonomy" id="2072026"/>
    <lineage>
        <taxon>Bacteria</taxon>
        <taxon>Bacillati</taxon>
        <taxon>Actinomycetota</taxon>
        <taxon>Actinomycetes</taxon>
        <taxon>Propionibacteriales</taxon>
        <taxon>Propionibacteriaceae</taxon>
        <taxon>Propioniciclava</taxon>
    </lineage>
</organism>
<dbReference type="OrthoDB" id="3250815at2"/>
<dbReference type="EMBL" id="PPCV01000004">
    <property type="protein sequence ID" value="RXW32456.1"/>
    <property type="molecule type" value="Genomic_DNA"/>
</dbReference>
<dbReference type="PANTHER" id="PTHR47197:SF3">
    <property type="entry name" value="DIHYDRO-HEME D1 DEHYDROGENASE"/>
    <property type="match status" value="1"/>
</dbReference>
<dbReference type="InterPro" id="IPR051200">
    <property type="entry name" value="Host-pathogen_enzymatic-act"/>
</dbReference>
<dbReference type="AlphaFoldDB" id="A0A4Q2EIC9"/>
<dbReference type="SUPFAM" id="SSF50969">
    <property type="entry name" value="YVTN repeat-like/Quinoprotein amine dehydrogenase"/>
    <property type="match status" value="1"/>
</dbReference>
<sequence>MLFSHDNGLTLIDATSGEVVQETAHPGFLRLNKAGDGRHVVVTDGDRFLVYDAGVRSRPHGDHAHHYTYTPGLTATEYAAPHAGHVVAHNAHTALFSDGTGALTIVDSEWVADPDAPRTELSTDAPHHGVAVPLRDDAVLVTQGTEQSRSTVQVRRGDQIIAHTDDCPGVHGEATAQSTSDGDTVLLGCTNGPVVWRDGAFHKVSAPDAYARTGNAAGSSVSPIVLTDYKSDAQAKQEHPTRVALVDTRTNALSLVELGSSYWFRSLARGPHGEALVLTYDGAVKIINPESGAIEASIPAIGPWSEKADWQEAGPSITVAGDTAYVTDAQASSVTVIDLHSRAVSHTLALGATPIEVAVVNGMTAEEEADQHDHAHG</sequence>
<protein>
    <submittedName>
        <fullName evidence="1">Uncharacterized protein</fullName>
    </submittedName>
</protein>
<gene>
    <name evidence="1" type="ORF">C1706_06715</name>
</gene>
<keyword evidence="2" id="KW-1185">Reference proteome</keyword>
<evidence type="ECO:0000313" key="1">
    <source>
        <dbReference type="EMBL" id="RXW32456.1"/>
    </source>
</evidence>
<dbReference type="InterPro" id="IPR011044">
    <property type="entry name" value="Quino_amine_DH_bsu"/>
</dbReference>